<dbReference type="InterPro" id="IPR002018">
    <property type="entry name" value="CarbesteraseB"/>
</dbReference>
<dbReference type="OrthoDB" id="3199405at2"/>
<evidence type="ECO:0000313" key="5">
    <source>
        <dbReference type="EMBL" id="SMG18612.1"/>
    </source>
</evidence>
<evidence type="ECO:0000256" key="3">
    <source>
        <dbReference type="RuleBase" id="RU361235"/>
    </source>
</evidence>
<organism evidence="5 6">
    <name type="scientific">Agreia pratensis</name>
    <dbReference type="NCBI Taxonomy" id="150121"/>
    <lineage>
        <taxon>Bacteria</taxon>
        <taxon>Bacillati</taxon>
        <taxon>Actinomycetota</taxon>
        <taxon>Actinomycetes</taxon>
        <taxon>Micrococcales</taxon>
        <taxon>Microbacteriaceae</taxon>
        <taxon>Agreia</taxon>
    </lineage>
</organism>
<dbReference type="InterPro" id="IPR019826">
    <property type="entry name" value="Carboxylesterase_B_AS"/>
</dbReference>
<evidence type="ECO:0000259" key="4">
    <source>
        <dbReference type="Pfam" id="PF00135"/>
    </source>
</evidence>
<proteinExistence type="inferred from homology"/>
<dbReference type="PROSITE" id="PS00122">
    <property type="entry name" value="CARBOXYLESTERASE_B_1"/>
    <property type="match status" value="1"/>
</dbReference>
<dbReference type="InterPro" id="IPR050309">
    <property type="entry name" value="Type-B_Carboxylest/Lipase"/>
</dbReference>
<dbReference type="Gene3D" id="3.40.50.1820">
    <property type="entry name" value="alpha/beta hydrolase"/>
    <property type="match status" value="2"/>
</dbReference>
<dbReference type="Pfam" id="PF00135">
    <property type="entry name" value="COesterase"/>
    <property type="match status" value="1"/>
</dbReference>
<dbReference type="Proteomes" id="UP000193244">
    <property type="component" value="Unassembled WGS sequence"/>
</dbReference>
<feature type="domain" description="Carboxylesterase type B" evidence="4">
    <location>
        <begin position="5"/>
        <end position="304"/>
    </location>
</feature>
<dbReference type="InterPro" id="IPR029058">
    <property type="entry name" value="AB_hydrolase_fold"/>
</dbReference>
<dbReference type="PANTHER" id="PTHR11559">
    <property type="entry name" value="CARBOXYLESTERASE"/>
    <property type="match status" value="1"/>
</dbReference>
<sequence>MPSYEVTCAAGTIVGFTDGVDARFLGIPFAEAPTGARRFAATEPRAVFDEPFSASAFGATPQRGQPYPVTTIPEPSIPGDDTLTLNVFAPHDAITGEPAPVLVWIHGGGYVAGSAASPWYGCAPVVRDGIVFVSISYRLGVDGFAAVDGQADRGVADWLLALAWVRDNIAAFGGDPARVTVAGQSAGGGAVLALLASPQAQPLFHRAIAVSPIDISTSLDEARRRSAVLAESLGIEPTAEGFGSIDPDALQDAVIHWGERHPQAGELSLAPVSGGELLPLSIRDGLGVNGLDKPLLIGSTADEFDSPGAGGRATPAVFPRETDTLFRAAVLRTARARASAPAGTWLYSFDWASPIVGGAAHCIDLPFFFDIFGAEGVEAVLGSDAPAALADRMHREFVAFVRGEEPSWPAARGVEADPVLVFGADSTATTRLVEGAYDDVLPLL</sequence>
<dbReference type="GO" id="GO:0016787">
    <property type="term" value="F:hydrolase activity"/>
    <property type="evidence" value="ECO:0007669"/>
    <property type="project" value="UniProtKB-KW"/>
</dbReference>
<comment type="similarity">
    <text evidence="1 3">Belongs to the type-B carboxylesterase/lipase family.</text>
</comment>
<protein>
    <recommendedName>
        <fullName evidence="3">Carboxylic ester hydrolase</fullName>
        <ecNumber evidence="3">3.1.1.-</ecNumber>
    </recommendedName>
</protein>
<keyword evidence="2 3" id="KW-0378">Hydrolase</keyword>
<gene>
    <name evidence="5" type="ORF">SAMN06296010_0876</name>
</gene>
<dbReference type="AlphaFoldDB" id="A0A1X7IUM6"/>
<evidence type="ECO:0000256" key="1">
    <source>
        <dbReference type="ARBA" id="ARBA00005964"/>
    </source>
</evidence>
<dbReference type="STRING" id="150121.SAMN06296010_0876"/>
<dbReference type="RefSeq" id="WP_085483236.1">
    <property type="nucleotide sequence ID" value="NZ_FXAY01000001.1"/>
</dbReference>
<evidence type="ECO:0000313" key="6">
    <source>
        <dbReference type="Proteomes" id="UP000193244"/>
    </source>
</evidence>
<keyword evidence="6" id="KW-1185">Reference proteome</keyword>
<name>A0A1X7IUM6_9MICO</name>
<evidence type="ECO:0000256" key="2">
    <source>
        <dbReference type="ARBA" id="ARBA00022801"/>
    </source>
</evidence>
<accession>A0A1X7IUM6</accession>
<dbReference type="SUPFAM" id="SSF53474">
    <property type="entry name" value="alpha/beta-Hydrolases"/>
    <property type="match status" value="1"/>
</dbReference>
<dbReference type="EC" id="3.1.1.-" evidence="3"/>
<dbReference type="EMBL" id="FXAY01000001">
    <property type="protein sequence ID" value="SMG18612.1"/>
    <property type="molecule type" value="Genomic_DNA"/>
</dbReference>
<reference evidence="6" key="1">
    <citation type="submission" date="2017-04" db="EMBL/GenBank/DDBJ databases">
        <authorList>
            <person name="Varghese N."/>
            <person name="Submissions S."/>
        </authorList>
    </citation>
    <scope>NUCLEOTIDE SEQUENCE [LARGE SCALE GENOMIC DNA]</scope>
    <source>
        <strain evidence="6">VKM Ac-2510</strain>
    </source>
</reference>